<dbReference type="RefSeq" id="WP_112870822.1">
    <property type="nucleotide sequence ID" value="NZ_CP021781.1"/>
</dbReference>
<evidence type="ECO:0000256" key="3">
    <source>
        <dbReference type="ARBA" id="ARBA00023002"/>
    </source>
</evidence>
<dbReference type="SUPFAM" id="SSF55469">
    <property type="entry name" value="FMN-dependent nitroreductase-like"/>
    <property type="match status" value="1"/>
</dbReference>
<accession>A0A2Z4Y0I1</accession>
<dbReference type="KEGG" id="fad:CDH04_09665"/>
<keyword evidence="8" id="KW-1185">Reference proteome</keyword>
<dbReference type="InterPro" id="IPR000415">
    <property type="entry name" value="Nitroreductase-like"/>
</dbReference>
<dbReference type="PANTHER" id="PTHR23026:SF90">
    <property type="entry name" value="IODOTYROSINE DEIODINASE 1"/>
    <property type="match status" value="1"/>
</dbReference>
<protein>
    <submittedName>
        <fullName evidence="5 6">Nitroreductase</fullName>
    </submittedName>
</protein>
<organism evidence="5 7">
    <name type="scientific">Francisella adeliensis</name>
    <dbReference type="NCBI Taxonomy" id="2007306"/>
    <lineage>
        <taxon>Bacteria</taxon>
        <taxon>Pseudomonadati</taxon>
        <taxon>Pseudomonadota</taxon>
        <taxon>Gammaproteobacteria</taxon>
        <taxon>Thiotrichales</taxon>
        <taxon>Francisellaceae</taxon>
        <taxon>Francisella</taxon>
    </lineage>
</organism>
<evidence type="ECO:0000256" key="1">
    <source>
        <dbReference type="ARBA" id="ARBA00022630"/>
    </source>
</evidence>
<dbReference type="GO" id="GO:0016491">
    <property type="term" value="F:oxidoreductase activity"/>
    <property type="evidence" value="ECO:0007669"/>
    <property type="project" value="UniProtKB-KW"/>
</dbReference>
<feature type="domain" description="Nitroreductase" evidence="4">
    <location>
        <begin position="7"/>
        <end position="196"/>
    </location>
</feature>
<evidence type="ECO:0000256" key="2">
    <source>
        <dbReference type="ARBA" id="ARBA00022643"/>
    </source>
</evidence>
<dbReference type="CDD" id="cd02136">
    <property type="entry name" value="PnbA_NfnB-like"/>
    <property type="match status" value="1"/>
</dbReference>
<dbReference type="EMBL" id="CP021781">
    <property type="protein sequence ID" value="AXA34647.1"/>
    <property type="molecule type" value="Genomic_DNA"/>
</dbReference>
<name>A0A2Z4Y0I1_9GAMM</name>
<dbReference type="Pfam" id="PF00881">
    <property type="entry name" value="Nitroreductase"/>
    <property type="match status" value="1"/>
</dbReference>
<keyword evidence="3" id="KW-0560">Oxidoreductase</keyword>
<evidence type="ECO:0000259" key="4">
    <source>
        <dbReference type="Pfam" id="PF00881"/>
    </source>
</evidence>
<dbReference type="InterPro" id="IPR029479">
    <property type="entry name" value="Nitroreductase"/>
</dbReference>
<keyword evidence="2" id="KW-0288">FMN</keyword>
<gene>
    <name evidence="5" type="ORF">CDH04_09665</name>
    <name evidence="6" type="ORF">FZC43_09675</name>
</gene>
<dbReference type="InterPro" id="IPR050627">
    <property type="entry name" value="Nitroreductase/BluB"/>
</dbReference>
<reference evidence="6 8" key="2">
    <citation type="submission" date="2019-08" db="EMBL/GenBank/DDBJ databases">
        <title>Complete genome sequences of Francisella adeliensis (FSC1325 and FSC1326).</title>
        <authorList>
            <person name="Ohrman C."/>
            <person name="Uneklint I."/>
            <person name="Vallesi A."/>
            <person name="Karlsson L."/>
            <person name="Sjodin A."/>
        </authorList>
    </citation>
    <scope>NUCLEOTIDE SEQUENCE [LARGE SCALE GENOMIC DNA]</scope>
    <source>
        <strain evidence="6 8">FSC1325</strain>
    </source>
</reference>
<keyword evidence="1" id="KW-0285">Flavoprotein</keyword>
<evidence type="ECO:0000313" key="8">
    <source>
        <dbReference type="Proteomes" id="UP000681131"/>
    </source>
</evidence>
<evidence type="ECO:0000313" key="6">
    <source>
        <dbReference type="EMBL" id="QIW12999.1"/>
    </source>
</evidence>
<dbReference type="Gene3D" id="3.40.109.10">
    <property type="entry name" value="NADH Oxidase"/>
    <property type="match status" value="1"/>
</dbReference>
<dbReference type="AlphaFoldDB" id="A0A2Z4Y0I1"/>
<dbReference type="OrthoDB" id="9784375at2"/>
<dbReference type="Proteomes" id="UP000681131">
    <property type="component" value="Chromosome"/>
</dbReference>
<evidence type="ECO:0000313" key="5">
    <source>
        <dbReference type="EMBL" id="AXA34647.1"/>
    </source>
</evidence>
<dbReference type="EMBL" id="CP043424">
    <property type="protein sequence ID" value="QIW12999.1"/>
    <property type="molecule type" value="Genomic_DNA"/>
</dbReference>
<dbReference type="PANTHER" id="PTHR23026">
    <property type="entry name" value="NADPH NITROREDUCTASE"/>
    <property type="match status" value="1"/>
</dbReference>
<reference evidence="5 7" key="1">
    <citation type="submission" date="2017-06" db="EMBL/GenBank/DDBJ databases">
        <title>Complete genome of Francisella adeliensis.</title>
        <authorList>
            <person name="Vallesi A."/>
            <person name="Sjodin A."/>
        </authorList>
    </citation>
    <scope>NUCLEOTIDE SEQUENCE [LARGE SCALE GENOMIC DNA]</scope>
    <source>
        <strain evidence="5 7">FDC440</strain>
    </source>
</reference>
<evidence type="ECO:0000313" key="7">
    <source>
        <dbReference type="Proteomes" id="UP000251120"/>
    </source>
</evidence>
<sequence length="220" mass="25014">MGSIENLKKRKCVREFTPKKISQDTLTKLLDAAKWTPSSKNTQPWKIAVVSGQRKVELMEKILQACDNREPPRMEYDYDGPTLEGERRIRAVKCGEALYGALNIKREDKIKRIEQWKKNYLSFNSPTAIFIFAYPDTGMSSYMDCGMLIQSIMLAACELGLATCPQASLGHYPDIVKKELGGYDDYTLLCGIAIGYENKDAPVNNYRTTRENLDNIVTFF</sequence>
<dbReference type="Proteomes" id="UP000251120">
    <property type="component" value="Chromosome"/>
</dbReference>
<proteinExistence type="predicted"/>